<proteinExistence type="predicted"/>
<dbReference type="EMBL" id="VIGB01000003">
    <property type="protein sequence ID" value="TQF01765.1"/>
    <property type="molecule type" value="Genomic_DNA"/>
</dbReference>
<evidence type="ECO:0000313" key="1">
    <source>
        <dbReference type="EMBL" id="TQF01765.1"/>
    </source>
</evidence>
<accession>A0A540VYE4</accession>
<dbReference type="OrthoDB" id="5119752at2"/>
<gene>
    <name evidence="1" type="ORF">E6W39_05235</name>
</gene>
<keyword evidence="2" id="KW-1185">Reference proteome</keyword>
<organism evidence="1 2">
    <name type="scientific">Kitasatospora acidiphila</name>
    <dbReference type="NCBI Taxonomy" id="2567942"/>
    <lineage>
        <taxon>Bacteria</taxon>
        <taxon>Bacillati</taxon>
        <taxon>Actinomycetota</taxon>
        <taxon>Actinomycetes</taxon>
        <taxon>Kitasatosporales</taxon>
        <taxon>Streptomycetaceae</taxon>
        <taxon>Kitasatospora</taxon>
    </lineage>
</organism>
<dbReference type="RefSeq" id="WP_141632489.1">
    <property type="nucleotide sequence ID" value="NZ_VIGB01000003.1"/>
</dbReference>
<protein>
    <submittedName>
        <fullName evidence="1">Uncharacterized protein</fullName>
    </submittedName>
</protein>
<dbReference type="AlphaFoldDB" id="A0A540VYE4"/>
<reference evidence="1 2" key="1">
    <citation type="submission" date="2019-06" db="EMBL/GenBank/DDBJ databases">
        <title>Description of Kitasatospora acidophila sp. nov. isolated from pine grove soil, and reclassification of Streptomyces novaecaesareae to Kitasatospora novaeceasareae comb. nov.</title>
        <authorList>
            <person name="Kim M.J."/>
        </authorList>
    </citation>
    <scope>NUCLEOTIDE SEQUENCE [LARGE SCALE GENOMIC DNA]</scope>
    <source>
        <strain evidence="1 2">MMS16-CNU292</strain>
    </source>
</reference>
<sequence>MSESAAQLVVTVRPSMPAAWFHHLLTRPVIELDGTEHPARWGANALPIEADHPHQLSVFFRYRGQHSARLGEGRSGLTAAAPGSAAAVRAQLGVRNSSTFRITGPAVRV</sequence>
<dbReference type="Proteomes" id="UP000319103">
    <property type="component" value="Unassembled WGS sequence"/>
</dbReference>
<comment type="caution">
    <text evidence="1">The sequence shown here is derived from an EMBL/GenBank/DDBJ whole genome shotgun (WGS) entry which is preliminary data.</text>
</comment>
<evidence type="ECO:0000313" key="2">
    <source>
        <dbReference type="Proteomes" id="UP000319103"/>
    </source>
</evidence>
<name>A0A540VYE4_9ACTN</name>